<accession>A0A249N0J7</accession>
<name>A0A249N0J7_SPHXE</name>
<proteinExistence type="predicted"/>
<gene>
    <name evidence="1" type="ORF">CJD35_22070</name>
</gene>
<organism evidence="1 2">
    <name type="scientific">Sphingobium xenophagum</name>
    <dbReference type="NCBI Taxonomy" id="121428"/>
    <lineage>
        <taxon>Bacteria</taxon>
        <taxon>Pseudomonadati</taxon>
        <taxon>Pseudomonadota</taxon>
        <taxon>Alphaproteobacteria</taxon>
        <taxon>Sphingomonadales</taxon>
        <taxon>Sphingomonadaceae</taxon>
        <taxon>Sphingobium</taxon>
    </lineage>
</organism>
<sequence>MSPALRHHKAEPSAAFQTDQAFRTWLTEVNAIFERWSETGEDKADWPALDAMRATMDNLAMPLREVVTSLSQQAIDMSARDKELAYLRGEAGKRGDAVTALTAEKKTLTDALAAQKTAQVEEGEALRPRLEIARCSGKRARNRRQSGRSA</sequence>
<evidence type="ECO:0000313" key="2">
    <source>
        <dbReference type="Proteomes" id="UP000217141"/>
    </source>
</evidence>
<reference evidence="1 2" key="1">
    <citation type="submission" date="2017-08" db="EMBL/GenBank/DDBJ databases">
        <title>Whole Genome Sequence of Sphingobium hydrophobicum C1: Insights into Adaption to the Electronic-waste Contaminated Sediment.</title>
        <authorList>
            <person name="Song D."/>
            <person name="Chen X."/>
            <person name="Xu M."/>
        </authorList>
    </citation>
    <scope>NUCLEOTIDE SEQUENCE [LARGE SCALE GENOMIC DNA]</scope>
    <source>
        <strain evidence="1 2">C1</strain>
        <plasmid evidence="1 2">p5</plasmid>
    </source>
</reference>
<dbReference type="RefSeq" id="WP_095687585.1">
    <property type="nucleotide sequence ID" value="NZ_CP022751.1"/>
</dbReference>
<dbReference type="Proteomes" id="UP000217141">
    <property type="component" value="Plasmid p5"/>
</dbReference>
<keyword evidence="1" id="KW-0614">Plasmid</keyword>
<dbReference type="EMBL" id="CP022751">
    <property type="protein sequence ID" value="ASY47153.1"/>
    <property type="molecule type" value="Genomic_DNA"/>
</dbReference>
<dbReference type="KEGG" id="shyd:CJD35_22070"/>
<geneLocation type="plasmid" evidence="1 2">
    <name>p5</name>
</geneLocation>
<dbReference type="AlphaFoldDB" id="A0A249N0J7"/>
<protein>
    <submittedName>
        <fullName evidence="1">Uncharacterized protein</fullName>
    </submittedName>
</protein>
<evidence type="ECO:0000313" key="1">
    <source>
        <dbReference type="EMBL" id="ASY47153.1"/>
    </source>
</evidence>